<gene>
    <name evidence="1" type="ORF">WMSIL1_LOCUS7642</name>
</gene>
<sequence length="91" mass="10486">MSHVGIQVCVRHRKYLSSWYPALTSKPKTGPRGIFLDASYLLPLRNPETPDATEDLRKELSSLPRLSFIELSVDRFQLLRVEVDFSLEIKI</sequence>
<evidence type="ECO:0000313" key="2">
    <source>
        <dbReference type="Proteomes" id="UP000321570"/>
    </source>
</evidence>
<reference evidence="1 2" key="1">
    <citation type="submission" date="2019-07" db="EMBL/GenBank/DDBJ databases">
        <authorList>
            <person name="Jastrzebski P J."/>
            <person name="Paukszto L."/>
            <person name="Jastrzebski P J."/>
        </authorList>
    </citation>
    <scope>NUCLEOTIDE SEQUENCE [LARGE SCALE GENOMIC DNA]</scope>
    <source>
        <strain evidence="1 2">WMS-il1</strain>
    </source>
</reference>
<evidence type="ECO:0000313" key="1">
    <source>
        <dbReference type="EMBL" id="VUZ48172.1"/>
    </source>
</evidence>
<name>A0A564YLN5_HYMDI</name>
<dbReference type="AlphaFoldDB" id="A0A564YLN5"/>
<dbReference type="Proteomes" id="UP000321570">
    <property type="component" value="Unassembled WGS sequence"/>
</dbReference>
<keyword evidence="2" id="KW-1185">Reference proteome</keyword>
<accession>A0A564YLN5</accession>
<proteinExistence type="predicted"/>
<organism evidence="1 2">
    <name type="scientific">Hymenolepis diminuta</name>
    <name type="common">Rat tapeworm</name>
    <dbReference type="NCBI Taxonomy" id="6216"/>
    <lineage>
        <taxon>Eukaryota</taxon>
        <taxon>Metazoa</taxon>
        <taxon>Spiralia</taxon>
        <taxon>Lophotrochozoa</taxon>
        <taxon>Platyhelminthes</taxon>
        <taxon>Cestoda</taxon>
        <taxon>Eucestoda</taxon>
        <taxon>Cyclophyllidea</taxon>
        <taxon>Hymenolepididae</taxon>
        <taxon>Hymenolepis</taxon>
    </lineage>
</organism>
<dbReference type="EMBL" id="CABIJS010000277">
    <property type="protein sequence ID" value="VUZ48172.1"/>
    <property type="molecule type" value="Genomic_DNA"/>
</dbReference>
<protein>
    <submittedName>
        <fullName evidence="1">Uncharacterized protein</fullName>
    </submittedName>
</protein>